<evidence type="ECO:0000313" key="3">
    <source>
        <dbReference type="EMBL" id="RLN93547.1"/>
    </source>
</evidence>
<organism evidence="3 4">
    <name type="scientific">Aphanomyces astaci</name>
    <name type="common">Crayfish plague agent</name>
    <dbReference type="NCBI Taxonomy" id="112090"/>
    <lineage>
        <taxon>Eukaryota</taxon>
        <taxon>Sar</taxon>
        <taxon>Stramenopiles</taxon>
        <taxon>Oomycota</taxon>
        <taxon>Saprolegniomycetes</taxon>
        <taxon>Saprolegniales</taxon>
        <taxon>Verrucalvaceae</taxon>
        <taxon>Aphanomyces</taxon>
    </lineage>
</organism>
<dbReference type="Gene3D" id="3.30.420.40">
    <property type="match status" value="3"/>
</dbReference>
<feature type="non-terminal residue" evidence="3">
    <location>
        <position position="1"/>
    </location>
</feature>
<dbReference type="EMBL" id="QUTI01059036">
    <property type="protein sequence ID" value="RLN93547.1"/>
    <property type="molecule type" value="Genomic_DNA"/>
</dbReference>
<evidence type="ECO:0000256" key="2">
    <source>
        <dbReference type="RuleBase" id="RU000487"/>
    </source>
</evidence>
<protein>
    <submittedName>
        <fullName evidence="3">Uncharacterized protein</fullName>
    </submittedName>
</protein>
<comment type="similarity">
    <text evidence="2">Belongs to the actin family.</text>
</comment>
<reference evidence="3 4" key="1">
    <citation type="journal article" date="2018" name="J. Invertebr. Pathol.">
        <title>New genotyping method for the causative agent of crayfish plague (Aphanomyces astaci) based on whole genome data.</title>
        <authorList>
            <person name="Minardi D."/>
            <person name="Studholme D.J."/>
            <person name="van der Giezen M."/>
            <person name="Pretto T."/>
            <person name="Oidtmann B."/>
        </authorList>
    </citation>
    <scope>NUCLEOTIDE SEQUENCE [LARGE SCALE GENOMIC DNA]</scope>
    <source>
        <strain evidence="3 4">KB13</strain>
    </source>
</reference>
<comment type="catalytic activity">
    <reaction evidence="1">
        <text>ATP + H2O = ADP + phosphate + H(+)</text>
        <dbReference type="Rhea" id="RHEA:13065"/>
        <dbReference type="ChEBI" id="CHEBI:15377"/>
        <dbReference type="ChEBI" id="CHEBI:15378"/>
        <dbReference type="ChEBI" id="CHEBI:30616"/>
        <dbReference type="ChEBI" id="CHEBI:43474"/>
        <dbReference type="ChEBI" id="CHEBI:456216"/>
    </reaction>
</comment>
<accession>A0A9X8H2T1</accession>
<dbReference type="Pfam" id="PF00022">
    <property type="entry name" value="Actin"/>
    <property type="match status" value="2"/>
</dbReference>
<dbReference type="InterPro" id="IPR043129">
    <property type="entry name" value="ATPase_NBD"/>
</dbReference>
<dbReference type="SUPFAM" id="SSF53067">
    <property type="entry name" value="Actin-like ATPase domain"/>
    <property type="match status" value="2"/>
</dbReference>
<dbReference type="SMART" id="SM00268">
    <property type="entry name" value="ACTIN"/>
    <property type="match status" value="1"/>
</dbReference>
<dbReference type="Proteomes" id="UP000275652">
    <property type="component" value="Unassembled WGS sequence"/>
</dbReference>
<proteinExistence type="inferred from homology"/>
<evidence type="ECO:0000313" key="4">
    <source>
        <dbReference type="Proteomes" id="UP000275652"/>
    </source>
</evidence>
<dbReference type="Gene3D" id="2.30.36.70">
    <property type="entry name" value="Actin, Chain A, domain 2"/>
    <property type="match status" value="1"/>
</dbReference>
<dbReference type="Gene3D" id="3.90.640.10">
    <property type="entry name" value="Actin, Chain A, domain 4"/>
    <property type="match status" value="1"/>
</dbReference>
<dbReference type="InterPro" id="IPR004000">
    <property type="entry name" value="Actin"/>
</dbReference>
<gene>
    <name evidence="3" type="ORF">DYB28_004752</name>
</gene>
<evidence type="ECO:0000256" key="1">
    <source>
        <dbReference type="ARBA" id="ARBA00049360"/>
    </source>
</evidence>
<comment type="caution">
    <text evidence="3">The sequence shown here is derived from an EMBL/GenBank/DDBJ whole genome shotgun (WGS) entry which is preliminary data.</text>
</comment>
<dbReference type="PANTHER" id="PTHR11937">
    <property type="entry name" value="ACTIN"/>
    <property type="match status" value="1"/>
</dbReference>
<dbReference type="AlphaFoldDB" id="A0A9X8H2T1"/>
<sequence length="261" mass="28789">MTKLYDRSKYSTMVVYAVDVGGSTLKHGDVAGATYAVSSNCVRVNAKQHTAQIRRPIERGYVVNWTLQGDIWQEALTVDPEATLLLTTPVFTPEKLLHTQDEVVFEEFHMAGMANVIPQAMVPLTLSSPSPVHVIVDVGFSATHIVPWIDGSFMHVHPTDTFPTCRHDRIDRVLRVGVECIAVPEVLFHPSDIGIDQDGIAGGIADAIAACPPFVQGQMYQHIVVTGGSSKFPHFIDRLRVDLRPLVPAEYALHVTLHDEY</sequence>
<name>A0A9X8H2T1_APHAT</name>